<proteinExistence type="predicted"/>
<dbReference type="HOGENOM" id="CLU_3153258_0_0_0"/>
<sequence length="48" mass="5670">MGELLTRIAEWIEDGLIYVVVVVASIPTYLWTMRRRYPARHEDDEMSS</sequence>
<gene>
    <name evidence="2" type="ORF">J421_4705</name>
</gene>
<keyword evidence="3" id="KW-1185">Reference proteome</keyword>
<keyword evidence="1" id="KW-1133">Transmembrane helix</keyword>
<dbReference type="KEGG" id="gba:J421_4705"/>
<protein>
    <submittedName>
        <fullName evidence="2">Uncharacterized protein</fullName>
    </submittedName>
</protein>
<dbReference type="EMBL" id="CP007129">
    <property type="protein sequence ID" value="AHG92240.1"/>
    <property type="molecule type" value="Genomic_DNA"/>
</dbReference>
<dbReference type="InParanoid" id="W0RPI8"/>
<organism evidence="2 3">
    <name type="scientific">Gemmatirosa kalamazoonensis</name>
    <dbReference type="NCBI Taxonomy" id="861299"/>
    <lineage>
        <taxon>Bacteria</taxon>
        <taxon>Pseudomonadati</taxon>
        <taxon>Gemmatimonadota</taxon>
        <taxon>Gemmatimonadia</taxon>
        <taxon>Gemmatimonadales</taxon>
        <taxon>Gemmatimonadaceae</taxon>
        <taxon>Gemmatirosa</taxon>
    </lineage>
</organism>
<feature type="transmembrane region" description="Helical" evidence="1">
    <location>
        <begin position="15"/>
        <end position="32"/>
    </location>
</feature>
<keyword evidence="1" id="KW-0812">Transmembrane</keyword>
<evidence type="ECO:0000256" key="1">
    <source>
        <dbReference type="SAM" id="Phobius"/>
    </source>
</evidence>
<name>W0RPI8_9BACT</name>
<accession>W0RPI8</accession>
<dbReference type="AlphaFoldDB" id="W0RPI8"/>
<dbReference type="Proteomes" id="UP000019151">
    <property type="component" value="Plasmid 1"/>
</dbReference>
<reference evidence="2 3" key="1">
    <citation type="journal article" date="2014" name="Genome Announc.">
        <title>Genome Sequence and Methylome of Soil Bacterium Gemmatirosa kalamazoonensis KBS708T, a Member of the Rarely Cultivated Gemmatimonadetes Phylum.</title>
        <authorList>
            <person name="Debruyn J.M."/>
            <person name="Radosevich M."/>
            <person name="Wommack K.E."/>
            <person name="Polson S.W."/>
            <person name="Hauser L.J."/>
            <person name="Fawaz M.N."/>
            <person name="Korlach J."/>
            <person name="Tsai Y.C."/>
        </authorList>
    </citation>
    <scope>NUCLEOTIDE SEQUENCE [LARGE SCALE GENOMIC DNA]</scope>
    <source>
        <strain evidence="2 3">KBS708</strain>
        <plasmid evidence="3">Plasmid 1</plasmid>
    </source>
</reference>
<keyword evidence="1" id="KW-0472">Membrane</keyword>
<evidence type="ECO:0000313" key="2">
    <source>
        <dbReference type="EMBL" id="AHG92240.1"/>
    </source>
</evidence>
<keyword evidence="2" id="KW-0614">Plasmid</keyword>
<evidence type="ECO:0000313" key="3">
    <source>
        <dbReference type="Proteomes" id="UP000019151"/>
    </source>
</evidence>
<geneLocation type="plasmid" evidence="2 3">
    <name>1</name>
</geneLocation>